<organism evidence="4 5">
    <name type="scientific">Symbiochloris irregularis</name>
    <dbReference type="NCBI Taxonomy" id="706552"/>
    <lineage>
        <taxon>Eukaryota</taxon>
        <taxon>Viridiplantae</taxon>
        <taxon>Chlorophyta</taxon>
        <taxon>core chlorophytes</taxon>
        <taxon>Trebouxiophyceae</taxon>
        <taxon>Trebouxiales</taxon>
        <taxon>Trebouxiaceae</taxon>
        <taxon>Symbiochloris</taxon>
    </lineage>
</organism>
<dbReference type="InterPro" id="IPR015424">
    <property type="entry name" value="PyrdxlP-dep_Trfase"/>
</dbReference>
<dbReference type="PIRSF" id="PIRSF000521">
    <property type="entry name" value="Transaminase_4ab_Lys_Orn"/>
    <property type="match status" value="1"/>
</dbReference>
<proteinExistence type="inferred from homology"/>
<dbReference type="SUPFAM" id="SSF53383">
    <property type="entry name" value="PLP-dependent transferases"/>
    <property type="match status" value="1"/>
</dbReference>
<reference evidence="4 5" key="1">
    <citation type="journal article" date="2024" name="Nat. Commun.">
        <title>Phylogenomics reveals the evolutionary origins of lichenization in chlorophyte algae.</title>
        <authorList>
            <person name="Puginier C."/>
            <person name="Libourel C."/>
            <person name="Otte J."/>
            <person name="Skaloud P."/>
            <person name="Haon M."/>
            <person name="Grisel S."/>
            <person name="Petersen M."/>
            <person name="Berrin J.G."/>
            <person name="Delaux P.M."/>
            <person name="Dal Grande F."/>
            <person name="Keller J."/>
        </authorList>
    </citation>
    <scope>NUCLEOTIDE SEQUENCE [LARGE SCALE GENOMIC DNA]</scope>
    <source>
        <strain evidence="4 5">SAG 2036</strain>
    </source>
</reference>
<dbReference type="AlphaFoldDB" id="A0AAW1NUV5"/>
<dbReference type="Proteomes" id="UP001465755">
    <property type="component" value="Unassembled WGS sequence"/>
</dbReference>
<evidence type="ECO:0000256" key="3">
    <source>
        <dbReference type="RuleBase" id="RU003560"/>
    </source>
</evidence>
<evidence type="ECO:0000313" key="4">
    <source>
        <dbReference type="EMBL" id="KAK9795530.1"/>
    </source>
</evidence>
<accession>A0AAW1NUV5</accession>
<dbReference type="Gene3D" id="3.40.640.10">
    <property type="entry name" value="Type I PLP-dependent aspartate aminotransferase-like (Major domain)"/>
    <property type="match status" value="1"/>
</dbReference>
<dbReference type="PROSITE" id="PS00600">
    <property type="entry name" value="AA_TRANSFER_CLASS_3"/>
    <property type="match status" value="1"/>
</dbReference>
<dbReference type="Pfam" id="PF00202">
    <property type="entry name" value="Aminotran_3"/>
    <property type="match status" value="1"/>
</dbReference>
<dbReference type="CDD" id="cd00610">
    <property type="entry name" value="OAT_like"/>
    <property type="match status" value="1"/>
</dbReference>
<dbReference type="InterPro" id="IPR015422">
    <property type="entry name" value="PyrdxlP-dep_Trfase_small"/>
</dbReference>
<gene>
    <name evidence="4" type="ORF">WJX73_009487</name>
</gene>
<keyword evidence="5" id="KW-1185">Reference proteome</keyword>
<dbReference type="PANTHER" id="PTHR45688">
    <property type="match status" value="1"/>
</dbReference>
<name>A0AAW1NUV5_9CHLO</name>
<dbReference type="InterPro" id="IPR015421">
    <property type="entry name" value="PyrdxlP-dep_Trfase_major"/>
</dbReference>
<comment type="caution">
    <text evidence="4">The sequence shown here is derived from an EMBL/GenBank/DDBJ whole genome shotgun (WGS) entry which is preliminary data.</text>
</comment>
<protein>
    <submittedName>
        <fullName evidence="4">Uncharacterized protein</fullName>
    </submittedName>
</protein>
<keyword evidence="2 3" id="KW-0663">Pyridoxal phosphate</keyword>
<dbReference type="GO" id="GO:0030170">
    <property type="term" value="F:pyridoxal phosphate binding"/>
    <property type="evidence" value="ECO:0007669"/>
    <property type="project" value="InterPro"/>
</dbReference>
<sequence length="429" mass="45878">MQLFKRRQSSLGPNTATHVYQGGIPLHIVRGQGCHLYCSDGTEYLDCVNNVAHVGHCHPEVAQAVSQQLITLNTNVRYLHSSVVDFAEALVSTLPQQLQVCYYVNSGSECNDLALRIARLARPGATHVAVMAGAYHGHVSSLIDLSPFKFNGQGGGGQPAYVHVLPCPDTYRGLNLDGKAAARAAIEGAHAAGGKLCAFFCESILSCGGQVVLPKGYLQDVYREMRAEGALCVADEVQCGYGRAGSNFWVFETQDVAPDILTTGKPIGNGFPMSVLVTSRELAKSFSNGMEYFNTFGGCTAAGAAGLATFQVLRRERLQENAAAVGAHLLHRLSMLQKEHACLGDVRGMGLMQGIEIVTDPTSKRPDSKLAAELREQMAVRHHVLVAIEGPHNNIVKIKPPLCFSHKDADRLVDALSDVLASGKANGGC</sequence>
<dbReference type="InterPro" id="IPR005814">
    <property type="entry name" value="Aminotrans_3"/>
</dbReference>
<dbReference type="GO" id="GO:0008483">
    <property type="term" value="F:transaminase activity"/>
    <property type="evidence" value="ECO:0007669"/>
    <property type="project" value="InterPro"/>
</dbReference>
<dbReference type="PANTHER" id="PTHR45688:SF13">
    <property type="entry name" value="ALANINE--GLYOXYLATE AMINOTRANSFERASE 2-LIKE"/>
    <property type="match status" value="1"/>
</dbReference>
<dbReference type="InterPro" id="IPR049704">
    <property type="entry name" value="Aminotrans_3_PPA_site"/>
</dbReference>
<evidence type="ECO:0000256" key="2">
    <source>
        <dbReference type="ARBA" id="ARBA00022898"/>
    </source>
</evidence>
<evidence type="ECO:0000313" key="5">
    <source>
        <dbReference type="Proteomes" id="UP001465755"/>
    </source>
</evidence>
<dbReference type="EMBL" id="JALJOQ010000128">
    <property type="protein sequence ID" value="KAK9795530.1"/>
    <property type="molecule type" value="Genomic_DNA"/>
</dbReference>
<dbReference type="Gene3D" id="3.90.1150.10">
    <property type="entry name" value="Aspartate Aminotransferase, domain 1"/>
    <property type="match status" value="1"/>
</dbReference>
<dbReference type="GO" id="GO:0005739">
    <property type="term" value="C:mitochondrion"/>
    <property type="evidence" value="ECO:0007669"/>
    <property type="project" value="TreeGrafter"/>
</dbReference>
<evidence type="ECO:0000256" key="1">
    <source>
        <dbReference type="ARBA" id="ARBA00008954"/>
    </source>
</evidence>
<comment type="similarity">
    <text evidence="1 3">Belongs to the class-III pyridoxal-phosphate-dependent aminotransferase family.</text>
</comment>